<dbReference type="InterPro" id="IPR036188">
    <property type="entry name" value="FAD/NAD-bd_sf"/>
</dbReference>
<dbReference type="Gene3D" id="3.50.50.60">
    <property type="entry name" value="FAD/NAD(P)-binding domain"/>
    <property type="match status" value="1"/>
</dbReference>
<dbReference type="EMBL" id="MCFG01000011">
    <property type="protein sequence ID" value="ORX87251.1"/>
    <property type="molecule type" value="Genomic_DNA"/>
</dbReference>
<name>A0A1Y1XNE1_9FUNG</name>
<keyword evidence="9" id="KW-1133">Transmembrane helix</keyword>
<feature type="transmembrane region" description="Helical" evidence="9">
    <location>
        <begin position="7"/>
        <end position="24"/>
    </location>
</feature>
<dbReference type="InterPro" id="IPR010960">
    <property type="entry name" value="Flavocytochrome_c"/>
</dbReference>
<keyword evidence="5" id="KW-0560">Oxidoreductase</keyword>
<proteinExistence type="inferred from homology"/>
<dbReference type="NCBIfam" id="TIGR01813">
    <property type="entry name" value="flavo_cyto_c"/>
    <property type="match status" value="1"/>
</dbReference>
<evidence type="ECO:0000256" key="4">
    <source>
        <dbReference type="ARBA" id="ARBA00022827"/>
    </source>
</evidence>
<keyword evidence="12" id="KW-1185">Reference proteome</keyword>
<dbReference type="GO" id="GO:0010181">
    <property type="term" value="F:FMN binding"/>
    <property type="evidence" value="ECO:0007669"/>
    <property type="project" value="InterPro"/>
</dbReference>
<dbReference type="EC" id="1.3.1.6" evidence="7"/>
<comment type="catalytic activity">
    <reaction evidence="6">
        <text>succinate + NAD(+) = fumarate + NADH + H(+)</text>
        <dbReference type="Rhea" id="RHEA:18281"/>
        <dbReference type="ChEBI" id="CHEBI:15378"/>
        <dbReference type="ChEBI" id="CHEBI:29806"/>
        <dbReference type="ChEBI" id="CHEBI:30031"/>
        <dbReference type="ChEBI" id="CHEBI:57540"/>
        <dbReference type="ChEBI" id="CHEBI:57945"/>
        <dbReference type="EC" id="1.3.1.6"/>
    </reaction>
</comment>
<keyword evidence="3" id="KW-0285">Flavoprotein</keyword>
<dbReference type="SUPFAM" id="SSF51905">
    <property type="entry name" value="FAD/NAD(P)-binding domain"/>
    <property type="match status" value="1"/>
</dbReference>
<dbReference type="PANTHER" id="PTHR43400:SF7">
    <property type="entry name" value="FAD-DEPENDENT OXIDOREDUCTASE 2 FAD BINDING DOMAIN-CONTAINING PROTEIN"/>
    <property type="match status" value="1"/>
</dbReference>
<dbReference type="FunFam" id="3.90.700.10:FF:000007">
    <property type="entry name" value="NADH-dependent fumarate reductase"/>
    <property type="match status" value="1"/>
</dbReference>
<dbReference type="AlphaFoldDB" id="A0A1Y1XNE1"/>
<keyword evidence="9" id="KW-0472">Membrane</keyword>
<evidence type="ECO:0000313" key="12">
    <source>
        <dbReference type="Proteomes" id="UP000193944"/>
    </source>
</evidence>
<dbReference type="SUPFAM" id="SSF56425">
    <property type="entry name" value="Succinate dehydrogenase/fumarate reductase flavoprotein, catalytic domain"/>
    <property type="match status" value="1"/>
</dbReference>
<keyword evidence="4" id="KW-0274">FAD</keyword>
<dbReference type="Gene3D" id="3.90.700.10">
    <property type="entry name" value="Succinate dehydrogenase/fumarate reductase flavoprotein, catalytic domain"/>
    <property type="match status" value="1"/>
</dbReference>
<dbReference type="GO" id="GO:0016156">
    <property type="term" value="F:fumarate reductase (NADH) activity"/>
    <property type="evidence" value="ECO:0007669"/>
    <property type="project" value="UniProtKB-EC"/>
</dbReference>
<dbReference type="PANTHER" id="PTHR43400">
    <property type="entry name" value="FUMARATE REDUCTASE"/>
    <property type="match status" value="1"/>
</dbReference>
<feature type="domain" description="FAD-dependent oxidoreductase 2 FAD-binding" evidence="10">
    <location>
        <begin position="47"/>
        <end position="547"/>
    </location>
</feature>
<evidence type="ECO:0000259" key="10">
    <source>
        <dbReference type="Pfam" id="PF00890"/>
    </source>
</evidence>
<reference evidence="11 12" key="1">
    <citation type="submission" date="2016-08" db="EMBL/GenBank/DDBJ databases">
        <title>A Parts List for Fungal Cellulosomes Revealed by Comparative Genomics.</title>
        <authorList>
            <consortium name="DOE Joint Genome Institute"/>
            <person name="Haitjema C.H."/>
            <person name="Gilmore S.P."/>
            <person name="Henske J.K."/>
            <person name="Solomon K.V."/>
            <person name="De Groot R."/>
            <person name="Kuo A."/>
            <person name="Mondo S.J."/>
            <person name="Salamov A.A."/>
            <person name="Labutti K."/>
            <person name="Zhao Z."/>
            <person name="Chiniquy J."/>
            <person name="Barry K."/>
            <person name="Brewer H.M."/>
            <person name="Purvine S.O."/>
            <person name="Wright A.T."/>
            <person name="Boxma B."/>
            <person name="Van Alen T."/>
            <person name="Hackstein J.H."/>
            <person name="Baker S.E."/>
            <person name="Grigoriev I.V."/>
            <person name="O'Malley M.A."/>
        </authorList>
    </citation>
    <scope>NUCLEOTIDE SEQUENCE [LARGE SCALE GENOMIC DNA]</scope>
    <source>
        <strain evidence="11 12">S4</strain>
    </source>
</reference>
<comment type="caution">
    <text evidence="11">The sequence shown here is derived from an EMBL/GenBank/DDBJ whole genome shotgun (WGS) entry which is preliminary data.</text>
</comment>
<comment type="cofactor">
    <cofactor evidence="1">
        <name>FAD</name>
        <dbReference type="ChEBI" id="CHEBI:57692"/>
    </cofactor>
</comment>
<keyword evidence="9" id="KW-0812">Transmembrane</keyword>
<dbReference type="OrthoDB" id="10252157at2759"/>
<evidence type="ECO:0000256" key="6">
    <source>
        <dbReference type="ARBA" id="ARBA00050832"/>
    </source>
</evidence>
<protein>
    <recommendedName>
        <fullName evidence="7">fumarate reductase (NADH)</fullName>
        <ecNumber evidence="7">1.3.1.6</ecNumber>
    </recommendedName>
    <alternativeName>
        <fullName evidence="8">NADH-dependent fumarate reductase</fullName>
    </alternativeName>
</protein>
<accession>A0A1Y1XNE1</accession>
<organism evidence="11 12">
    <name type="scientific">Anaeromyces robustus</name>
    <dbReference type="NCBI Taxonomy" id="1754192"/>
    <lineage>
        <taxon>Eukaryota</taxon>
        <taxon>Fungi</taxon>
        <taxon>Fungi incertae sedis</taxon>
        <taxon>Chytridiomycota</taxon>
        <taxon>Chytridiomycota incertae sedis</taxon>
        <taxon>Neocallimastigomycetes</taxon>
        <taxon>Neocallimastigales</taxon>
        <taxon>Neocallimastigaceae</taxon>
        <taxon>Anaeromyces</taxon>
    </lineage>
</organism>
<dbReference type="Pfam" id="PF00890">
    <property type="entry name" value="FAD_binding_2"/>
    <property type="match status" value="1"/>
</dbReference>
<evidence type="ECO:0000256" key="2">
    <source>
        <dbReference type="ARBA" id="ARBA00008040"/>
    </source>
</evidence>
<evidence type="ECO:0000256" key="8">
    <source>
        <dbReference type="ARBA" id="ARBA00077246"/>
    </source>
</evidence>
<reference evidence="11 12" key="2">
    <citation type="submission" date="2016-08" db="EMBL/GenBank/DDBJ databases">
        <title>Pervasive Adenine N6-methylation of Active Genes in Fungi.</title>
        <authorList>
            <consortium name="DOE Joint Genome Institute"/>
            <person name="Mondo S.J."/>
            <person name="Dannebaum R.O."/>
            <person name="Kuo R.C."/>
            <person name="Labutti K."/>
            <person name="Haridas S."/>
            <person name="Kuo A."/>
            <person name="Salamov A."/>
            <person name="Ahrendt S.R."/>
            <person name="Lipzen A."/>
            <person name="Sullivan W."/>
            <person name="Andreopoulos W.B."/>
            <person name="Clum A."/>
            <person name="Lindquist E."/>
            <person name="Daum C."/>
            <person name="Ramamoorthy G.K."/>
            <person name="Gryganskyi A."/>
            <person name="Culley D."/>
            <person name="Magnuson J.K."/>
            <person name="James T.Y."/>
            <person name="O'Malley M.A."/>
            <person name="Stajich J.E."/>
            <person name="Spatafora J.W."/>
            <person name="Visel A."/>
            <person name="Grigoriev I.V."/>
        </authorList>
    </citation>
    <scope>NUCLEOTIDE SEQUENCE [LARGE SCALE GENOMIC DNA]</scope>
    <source>
        <strain evidence="11 12">S4</strain>
    </source>
</reference>
<dbReference type="STRING" id="1754192.A0A1Y1XNE1"/>
<comment type="similarity">
    <text evidence="2">Belongs to the FAD-dependent oxidoreductase 2 family. FRD/SDH subfamily.</text>
</comment>
<dbReference type="InterPro" id="IPR027477">
    <property type="entry name" value="Succ_DH/fumarate_Rdtase_cat_sf"/>
</dbReference>
<evidence type="ECO:0000256" key="5">
    <source>
        <dbReference type="ARBA" id="ARBA00023002"/>
    </source>
</evidence>
<evidence type="ECO:0000256" key="1">
    <source>
        <dbReference type="ARBA" id="ARBA00001974"/>
    </source>
</evidence>
<dbReference type="Proteomes" id="UP000193944">
    <property type="component" value="Unassembled WGS sequence"/>
</dbReference>
<gene>
    <name evidence="11" type="ORF">BCR32DRAFT_264440</name>
</gene>
<dbReference type="InterPro" id="IPR003953">
    <property type="entry name" value="FAD-dep_OxRdtase_2_FAD-bd"/>
</dbReference>
<sequence length="674" mass="74241">MKIKTRIITLAVCILIGGVLYYYFDKTIINNPGTKIMSSIDENTETIVIIGSGLAGLTATAEAYQTAKSIFKDDIAKNHKFPKIYLIEKEKNFGGNSAKATSGMNGALTKYQKELGIEDSLEQFSKDTFKSGGNLNVPSLVNTLVHDSKDAVEWFAQYNLILSAISQCGGHEIPRTHRQQPRADGKPSPVGYNIISGIKNYVLNELKDEVTVLLNTRVKEIIKNKDGKVVGVQYETTDLETKETKTDVLAAGAVILATGGYAHDWTETSLLRRFGEDFLKNVPTTNGPWATGDGVKMATAIGASIVNMDKIQIHPTGFIKLADPFNPTKFLAPEALRGYGGILLNSAGKRFVNELSTRDLVSEAIFKNCSGVVMRHKDEKEGKEIEKEIVRAWLIMNEEGAKSFDIGSINFYAKIGCINVIDGIEKVAEFTNIPIETLKATISKYNDDADKGKDEFGKTRFPFKFAEDNKFYVSAITPSVHYTMGGLSMNSVGEILTPRKKMSVNAILKTPTTFDDQADLKPILALYGAGEVTGGVHGKNRLAGNSLLECAVFGRQAGRRAAESVLYYNPNEEDEELRTTGLSKTKYTPLTFREYHKSDDCVYLNLKSSFHYVQPKQSLLLHDPKTETIQQVICSNLEDGGDYGVIKIKMSQLTNDSLNLKNLSPGDIIEVKLP</sequence>
<evidence type="ECO:0000256" key="9">
    <source>
        <dbReference type="SAM" id="Phobius"/>
    </source>
</evidence>
<evidence type="ECO:0000313" key="11">
    <source>
        <dbReference type="EMBL" id="ORX87251.1"/>
    </source>
</evidence>
<evidence type="ECO:0000256" key="7">
    <source>
        <dbReference type="ARBA" id="ARBA00067004"/>
    </source>
</evidence>
<dbReference type="InterPro" id="IPR050315">
    <property type="entry name" value="FAD-oxidoreductase_2"/>
</dbReference>
<evidence type="ECO:0000256" key="3">
    <source>
        <dbReference type="ARBA" id="ARBA00022630"/>
    </source>
</evidence>